<dbReference type="Proteomes" id="UP000674234">
    <property type="component" value="Unassembled WGS sequence"/>
</dbReference>
<keyword evidence="3" id="KW-1185">Reference proteome</keyword>
<proteinExistence type="predicted"/>
<protein>
    <submittedName>
        <fullName evidence="2">Uncharacterized protein</fullName>
    </submittedName>
</protein>
<evidence type="ECO:0000256" key="1">
    <source>
        <dbReference type="SAM" id="MobiDB-lite"/>
    </source>
</evidence>
<sequence>MNRGLLAYLARFWAAHRHTAGAAAGRMLREHQATHDALAGPDKPDPDDEAPAEPSTSPPSTRTGPAPTASAPDAAPAAGWRGPRPVAEPDEDIPAAPPLGADERPPCRADGLSETQVLALLAEAIDELGSPLAAARHLFITPRED</sequence>
<accession>A0A940WI83</accession>
<feature type="compositionally biased region" description="Low complexity" evidence="1">
    <location>
        <begin position="52"/>
        <end position="85"/>
    </location>
</feature>
<gene>
    <name evidence="2" type="ORF">JOL79_11540</name>
</gene>
<name>A0A940WI83_9ACTN</name>
<dbReference type="EMBL" id="JAFCNB010000005">
    <property type="protein sequence ID" value="MBP2704447.1"/>
    <property type="molecule type" value="Genomic_DNA"/>
</dbReference>
<comment type="caution">
    <text evidence="2">The sequence shown here is derived from an EMBL/GenBank/DDBJ whole genome shotgun (WGS) entry which is preliminary data.</text>
</comment>
<dbReference type="RefSeq" id="WP_210155752.1">
    <property type="nucleotide sequence ID" value="NZ_JAFCNB010000005.1"/>
</dbReference>
<reference evidence="2" key="1">
    <citation type="submission" date="2021-02" db="EMBL/GenBank/DDBJ databases">
        <title>Draft genome sequence of Microbispora sp. RL4-1S isolated from rice leaves in Thailand.</title>
        <authorList>
            <person name="Muangham S."/>
            <person name="Duangmal K."/>
        </authorList>
    </citation>
    <scope>NUCLEOTIDE SEQUENCE</scope>
    <source>
        <strain evidence="2">RL4-1S</strain>
    </source>
</reference>
<evidence type="ECO:0000313" key="2">
    <source>
        <dbReference type="EMBL" id="MBP2704447.1"/>
    </source>
</evidence>
<organism evidence="2 3">
    <name type="scientific">Microbispora oryzae</name>
    <dbReference type="NCBI Taxonomy" id="2806554"/>
    <lineage>
        <taxon>Bacteria</taxon>
        <taxon>Bacillati</taxon>
        <taxon>Actinomycetota</taxon>
        <taxon>Actinomycetes</taxon>
        <taxon>Streptosporangiales</taxon>
        <taxon>Streptosporangiaceae</taxon>
        <taxon>Microbispora</taxon>
    </lineage>
</organism>
<dbReference type="AlphaFoldDB" id="A0A940WI83"/>
<feature type="region of interest" description="Disordered" evidence="1">
    <location>
        <begin position="30"/>
        <end position="110"/>
    </location>
</feature>
<evidence type="ECO:0000313" key="3">
    <source>
        <dbReference type="Proteomes" id="UP000674234"/>
    </source>
</evidence>